<dbReference type="InterPro" id="IPR010371">
    <property type="entry name" value="YBR137W-like"/>
</dbReference>
<comment type="caution">
    <text evidence="1">The sequence shown here is derived from an EMBL/GenBank/DDBJ whole genome shotgun (WGS) entry which is preliminary data.</text>
</comment>
<name>A0A2V3UEI1_9HYPH</name>
<dbReference type="Gene3D" id="3.30.450.150">
    <property type="entry name" value="Haem-degrading domain"/>
    <property type="match status" value="1"/>
</dbReference>
<evidence type="ECO:0000313" key="1">
    <source>
        <dbReference type="EMBL" id="PXW63397.1"/>
    </source>
</evidence>
<evidence type="ECO:0000313" key="2">
    <source>
        <dbReference type="Proteomes" id="UP000248021"/>
    </source>
</evidence>
<dbReference type="Proteomes" id="UP000248021">
    <property type="component" value="Unassembled WGS sequence"/>
</dbReference>
<organism evidence="1 2">
    <name type="scientific">Chelatococcus asaccharovorans</name>
    <dbReference type="NCBI Taxonomy" id="28210"/>
    <lineage>
        <taxon>Bacteria</taxon>
        <taxon>Pseudomonadati</taxon>
        <taxon>Pseudomonadota</taxon>
        <taxon>Alphaproteobacteria</taxon>
        <taxon>Hyphomicrobiales</taxon>
        <taxon>Chelatococcaceae</taxon>
        <taxon>Chelatococcus</taxon>
    </lineage>
</organism>
<dbReference type="SUPFAM" id="SSF143744">
    <property type="entry name" value="GlcG-like"/>
    <property type="match status" value="1"/>
</dbReference>
<dbReference type="OrthoDB" id="9815315at2"/>
<dbReference type="PANTHER" id="PTHR28255:SF1">
    <property type="entry name" value="UPF0303 PROTEIN YBR137W"/>
    <property type="match status" value="1"/>
</dbReference>
<dbReference type="RefSeq" id="WP_110373540.1">
    <property type="nucleotide sequence ID" value="NZ_CAKNFM010000002.1"/>
</dbReference>
<proteinExistence type="predicted"/>
<reference evidence="1 2" key="1">
    <citation type="submission" date="2018-05" db="EMBL/GenBank/DDBJ databases">
        <title>Genomic Encyclopedia of Type Strains, Phase IV (KMG-IV): sequencing the most valuable type-strain genomes for metagenomic binning, comparative biology and taxonomic classification.</title>
        <authorList>
            <person name="Goeker M."/>
        </authorList>
    </citation>
    <scope>NUCLEOTIDE SEQUENCE [LARGE SCALE GENOMIC DNA]</scope>
    <source>
        <strain evidence="1 2">DSM 6462</strain>
    </source>
</reference>
<dbReference type="GO" id="GO:0072380">
    <property type="term" value="C:TRC complex"/>
    <property type="evidence" value="ECO:0007669"/>
    <property type="project" value="TreeGrafter"/>
</dbReference>
<accession>A0A2V3UEI1</accession>
<dbReference type="InterPro" id="IPR005624">
    <property type="entry name" value="PduO/GlcC-like"/>
</dbReference>
<dbReference type="EMBL" id="QJJK01000002">
    <property type="protein sequence ID" value="PXW63397.1"/>
    <property type="molecule type" value="Genomic_DNA"/>
</dbReference>
<dbReference type="InterPro" id="IPR038084">
    <property type="entry name" value="PduO/GlcC-like_sf"/>
</dbReference>
<dbReference type="Pfam" id="PF03928">
    <property type="entry name" value="HbpS-like"/>
    <property type="match status" value="1"/>
</dbReference>
<dbReference type="GO" id="GO:0006620">
    <property type="term" value="P:post-translational protein targeting to endoplasmic reticulum membrane"/>
    <property type="evidence" value="ECO:0007669"/>
    <property type="project" value="TreeGrafter"/>
</dbReference>
<gene>
    <name evidence="1" type="ORF">C7450_102313</name>
</gene>
<dbReference type="AlphaFoldDB" id="A0A2V3UEI1"/>
<protein>
    <submittedName>
        <fullName evidence="1">Uncharacterized protein (UPF0303 family)</fullName>
    </submittedName>
</protein>
<sequence length="162" mass="17313">MGVDHAAAKAAIEADERLLARLALGADVLHELGRDLLAQAPAPLCVKIVLGRRTVLMLAQDGTGLDNAHFLDLKINTVFNCGHSSLWWFHHLRATGRVLSDVGWADPKAVIDMGGGVPLFAGRQIVGALAVSGLPHEEDHALIMGAVHRIVEIGSNAELLWQ</sequence>
<dbReference type="PANTHER" id="PTHR28255">
    <property type="match status" value="1"/>
</dbReference>
<keyword evidence="2" id="KW-1185">Reference proteome</keyword>